<feature type="transmembrane region" description="Helical" evidence="2">
    <location>
        <begin position="606"/>
        <end position="631"/>
    </location>
</feature>
<feature type="signal peptide" evidence="3">
    <location>
        <begin position="1"/>
        <end position="17"/>
    </location>
</feature>
<keyword evidence="2" id="KW-0812">Transmembrane</keyword>
<keyword evidence="2" id="KW-0472">Membrane</keyword>
<keyword evidence="3" id="KW-0732">Signal</keyword>
<reference evidence="4" key="1">
    <citation type="submission" date="2012-12" db="EMBL/GenBank/DDBJ databases">
        <title>Identification and characterization of a phenylalanine ammonia-lyase gene family in Isatis indigotica Fort.</title>
        <authorList>
            <person name="Liu Q."/>
            <person name="Chen J."/>
            <person name="Zhou X."/>
            <person name="Di P."/>
            <person name="Xiao Y."/>
            <person name="Xuan H."/>
            <person name="Zhang L."/>
            <person name="Chen W."/>
        </authorList>
    </citation>
    <scope>NUCLEOTIDE SEQUENCE</scope>
    <source>
        <tissue evidence="4">Salivary gland</tissue>
    </source>
</reference>
<feature type="compositionally biased region" description="Basic and acidic residues" evidence="1">
    <location>
        <begin position="563"/>
        <end position="583"/>
    </location>
</feature>
<organism evidence="4">
    <name type="scientific">Ixodes ricinus</name>
    <name type="common">Common tick</name>
    <name type="synonym">Acarus ricinus</name>
    <dbReference type="NCBI Taxonomy" id="34613"/>
    <lineage>
        <taxon>Eukaryota</taxon>
        <taxon>Metazoa</taxon>
        <taxon>Ecdysozoa</taxon>
        <taxon>Arthropoda</taxon>
        <taxon>Chelicerata</taxon>
        <taxon>Arachnida</taxon>
        <taxon>Acari</taxon>
        <taxon>Parasitiformes</taxon>
        <taxon>Ixodida</taxon>
        <taxon>Ixodoidea</taxon>
        <taxon>Ixodidae</taxon>
        <taxon>Ixodinae</taxon>
        <taxon>Ixodes</taxon>
    </lineage>
</organism>
<dbReference type="EMBL" id="GADI01006095">
    <property type="protein sequence ID" value="JAA67713.1"/>
    <property type="molecule type" value="mRNA"/>
</dbReference>
<accession>A0A0K8RA34</accession>
<dbReference type="AlphaFoldDB" id="A0A0K8RA34"/>
<keyword evidence="2" id="KW-1133">Transmembrane helix</keyword>
<sequence>MQAIFAIVTTLLLYARAFNLTQHASTQNRSKDQHWQYIYTYVVDVDTSISPLKELELERLAKLSAEIWNTQILCNSNIRVEAFTQDLLKANGTNNVMIYPPFSITFQLGEYLSSAQSGNYTSPWLKHVNRLLDTRDMFTRKCLYNFVKSKKSYTYTPIYGHSVERGYIHLSTYKFNELDVHGMLLVLMHEMGRAIGYVDSNKKDYVMGAFVKGSQMHTLNNATRYFDSLERKWLRQAHSRIESEEILSGGWISYSCEDAHKNNDLNSTLTSIQRSGAYDLRNTHTLNWDTTLQNLRITDRLNHYRQLTNLENGYLISSEQQLRVELNRMKHLNVRNFFEKTIVIPSFDKNSLRYIIRLWDGLCWSVTDKTNEMWRLAMALNTTQHVPVTVSVDDRSTYQFKDLLHGPLIGIDGKPLNLNIYFNKTRMYAKYSDMYKYPDNMPLRNNPYPEIPFDEISFNATNFGENYCNDKLISYRFYFMGKVNIVTEDDYVHSDCGGTNQGGMKMELFIIKHICDKSIHAVIQQDEKVVETAIRKASHVVDNGQSIVKSNEKEVVEYDENMDEKSNRPPDLEQEEVYAKNKEEEDDDEEDDDEDDFDFDFNVGDYSIMSIVGIGFGVCVTTLTVICKYCVCNKKSDHTARLLEARRKRGLA</sequence>
<name>A0A0K8RA34_IXORI</name>
<feature type="compositionally biased region" description="Acidic residues" evidence="1">
    <location>
        <begin position="584"/>
        <end position="596"/>
    </location>
</feature>
<evidence type="ECO:0000256" key="2">
    <source>
        <dbReference type="SAM" id="Phobius"/>
    </source>
</evidence>
<evidence type="ECO:0000256" key="1">
    <source>
        <dbReference type="SAM" id="MobiDB-lite"/>
    </source>
</evidence>
<protein>
    <submittedName>
        <fullName evidence="4">Putative ptz00018 histone h3</fullName>
    </submittedName>
</protein>
<evidence type="ECO:0000256" key="3">
    <source>
        <dbReference type="SAM" id="SignalP"/>
    </source>
</evidence>
<proteinExistence type="evidence at transcript level"/>
<evidence type="ECO:0000313" key="4">
    <source>
        <dbReference type="EMBL" id="JAA67713.1"/>
    </source>
</evidence>
<feature type="chain" id="PRO_5005517071" evidence="3">
    <location>
        <begin position="18"/>
        <end position="652"/>
    </location>
</feature>
<feature type="region of interest" description="Disordered" evidence="1">
    <location>
        <begin position="558"/>
        <end position="596"/>
    </location>
</feature>